<proteinExistence type="predicted"/>
<keyword evidence="3" id="KW-1185">Reference proteome</keyword>
<accession>A0AAE7BG83</accession>
<dbReference type="Proteomes" id="UP000503313">
    <property type="component" value="Chromosome"/>
</dbReference>
<organism evidence="2 3">
    <name type="scientific">Arcobacter defluvii</name>
    <dbReference type="NCBI Taxonomy" id="873191"/>
    <lineage>
        <taxon>Bacteria</taxon>
        <taxon>Pseudomonadati</taxon>
        <taxon>Campylobacterota</taxon>
        <taxon>Epsilonproteobacteria</taxon>
        <taxon>Campylobacterales</taxon>
        <taxon>Arcobacteraceae</taxon>
        <taxon>Arcobacter</taxon>
    </lineage>
</organism>
<dbReference type="KEGG" id="adz:ADFLV_2759"/>
<evidence type="ECO:0000313" key="3">
    <source>
        <dbReference type="Proteomes" id="UP000503313"/>
    </source>
</evidence>
<protein>
    <submittedName>
        <fullName evidence="2">Uncharacterized protein</fullName>
    </submittedName>
</protein>
<keyword evidence="1" id="KW-0175">Coiled coil</keyword>
<name>A0AAE7BG83_9BACT</name>
<dbReference type="AlphaFoldDB" id="A0AAE7BG83"/>
<reference evidence="2 3" key="1">
    <citation type="submission" date="2020-05" db="EMBL/GenBank/DDBJ databases">
        <title>Complete genome sequencing of Campylobacter and Arcobacter type strains.</title>
        <authorList>
            <person name="Miller W.G."/>
            <person name="Yee E."/>
        </authorList>
    </citation>
    <scope>NUCLEOTIDE SEQUENCE [LARGE SCALE GENOMIC DNA]</scope>
    <source>
        <strain evidence="2 3">LMG 25694</strain>
    </source>
</reference>
<evidence type="ECO:0000313" key="2">
    <source>
        <dbReference type="EMBL" id="QKF78731.1"/>
    </source>
</evidence>
<gene>
    <name evidence="2" type="ORF">ADFLV_2759</name>
</gene>
<dbReference type="EMBL" id="CP053835">
    <property type="protein sequence ID" value="QKF78731.1"/>
    <property type="molecule type" value="Genomic_DNA"/>
</dbReference>
<dbReference type="RefSeq" id="WP_129010826.1">
    <property type="nucleotide sequence ID" value="NZ_CP053835.1"/>
</dbReference>
<sequence length="116" mass="13796">MEKFKTLKQLNDEFKGHLVEIGKVQNKIDKLYNHLKKELAAFEQTLKEVKEDKSKFTKNGRKKVEIIEEEETTRVVEVAEEINLNDFKNQIEKMKKLSYDNVKSLEIEEETFGFDR</sequence>
<evidence type="ECO:0000256" key="1">
    <source>
        <dbReference type="SAM" id="Coils"/>
    </source>
</evidence>
<feature type="coiled-coil region" evidence="1">
    <location>
        <begin position="32"/>
        <end position="59"/>
    </location>
</feature>